<dbReference type="PANTHER" id="PTHR42711:SF4">
    <property type="entry name" value="ABC TRANSPORTER RELATED"/>
    <property type="match status" value="1"/>
</dbReference>
<dbReference type="InterPro" id="IPR017871">
    <property type="entry name" value="ABC_transporter-like_CS"/>
</dbReference>
<evidence type="ECO:0000313" key="6">
    <source>
        <dbReference type="Proteomes" id="UP000248857"/>
    </source>
</evidence>
<dbReference type="GO" id="GO:0016887">
    <property type="term" value="F:ATP hydrolysis activity"/>
    <property type="evidence" value="ECO:0007669"/>
    <property type="project" value="InterPro"/>
</dbReference>
<dbReference type="InterPro" id="IPR003593">
    <property type="entry name" value="AAA+_ATPase"/>
</dbReference>
<dbReference type="PANTHER" id="PTHR42711">
    <property type="entry name" value="ABC TRANSPORTER ATP-BINDING PROTEIN"/>
    <property type="match status" value="1"/>
</dbReference>
<gene>
    <name evidence="5" type="primary">natA_2</name>
    <name evidence="5" type="ORF">C1752_03537</name>
</gene>
<keyword evidence="6" id="KW-1185">Reference proteome</keyword>
<dbReference type="SUPFAM" id="SSF52540">
    <property type="entry name" value="P-loop containing nucleoside triphosphate hydrolases"/>
    <property type="match status" value="1"/>
</dbReference>
<organism evidence="5 6">
    <name type="scientific">Acaryochloris thomasi RCC1774</name>
    <dbReference type="NCBI Taxonomy" id="1764569"/>
    <lineage>
        <taxon>Bacteria</taxon>
        <taxon>Bacillati</taxon>
        <taxon>Cyanobacteriota</taxon>
        <taxon>Cyanophyceae</taxon>
        <taxon>Acaryochloridales</taxon>
        <taxon>Acaryochloridaceae</taxon>
        <taxon>Acaryochloris</taxon>
        <taxon>Acaryochloris thomasi</taxon>
    </lineage>
</organism>
<evidence type="ECO:0000259" key="4">
    <source>
        <dbReference type="PROSITE" id="PS50893"/>
    </source>
</evidence>
<evidence type="ECO:0000256" key="3">
    <source>
        <dbReference type="ARBA" id="ARBA00022840"/>
    </source>
</evidence>
<sequence length="339" mass="37900">MLSFSKPRYSIDMTMITVDQLGKNYPVAIKEPGLKGTVSHFLRRKHRLIKAVQDVSFQIQPGEIVGFLGPNGAGKTTTLKMLTGLIHPSSGQVRVAGHTPFNRRKPFLEKITLVMGQKQQLLWDLPALDSLRINAAVYGLSERESQRRIGQLTEMLALEGKLTQPVRKLSLGERMKAELLAALLHQPQVLFLDEPTLGLDVNAQVGVRDFLRDYNQEYGATILLTSHYMADITALCDRVLLIHEGQLIYDGALDGLLERFAPFREVKIELEQPRTTEQLCIYGEVESIQGREVRLLVRREKLTDAIATILSDLPVLDLTITDPPVEEIIGRVFSAGQVA</sequence>
<dbReference type="Pfam" id="PF00005">
    <property type="entry name" value="ABC_tran"/>
    <property type="match status" value="1"/>
</dbReference>
<dbReference type="AlphaFoldDB" id="A0A2W1JGG5"/>
<evidence type="ECO:0000256" key="1">
    <source>
        <dbReference type="ARBA" id="ARBA00022448"/>
    </source>
</evidence>
<reference evidence="5 6" key="1">
    <citation type="journal article" date="2018" name="Sci. Rep.">
        <title>A novel species of the marine cyanobacterium Acaryochloris with a unique pigment content and lifestyle.</title>
        <authorList>
            <person name="Partensky F."/>
            <person name="Six C."/>
            <person name="Ratin M."/>
            <person name="Garczarek L."/>
            <person name="Vaulot D."/>
            <person name="Probert I."/>
            <person name="Calteau A."/>
            <person name="Gourvil P."/>
            <person name="Marie D."/>
            <person name="Grebert T."/>
            <person name="Bouchier C."/>
            <person name="Le Panse S."/>
            <person name="Gachenot M."/>
            <person name="Rodriguez F."/>
            <person name="Garrido J.L."/>
        </authorList>
    </citation>
    <scope>NUCLEOTIDE SEQUENCE [LARGE SCALE GENOMIC DNA]</scope>
    <source>
        <strain evidence="5 6">RCC1774</strain>
    </source>
</reference>
<dbReference type="InterPro" id="IPR003439">
    <property type="entry name" value="ABC_transporter-like_ATP-bd"/>
</dbReference>
<keyword evidence="1" id="KW-0813">Transport</keyword>
<dbReference type="PROSITE" id="PS00211">
    <property type="entry name" value="ABC_TRANSPORTER_1"/>
    <property type="match status" value="1"/>
</dbReference>
<protein>
    <submittedName>
        <fullName evidence="5">ABC transporter ATP-binding protein NatA</fullName>
    </submittedName>
</protein>
<evidence type="ECO:0000256" key="2">
    <source>
        <dbReference type="ARBA" id="ARBA00022741"/>
    </source>
</evidence>
<evidence type="ECO:0000313" key="5">
    <source>
        <dbReference type="EMBL" id="PZD72700.1"/>
    </source>
</evidence>
<dbReference type="PROSITE" id="PS50893">
    <property type="entry name" value="ABC_TRANSPORTER_2"/>
    <property type="match status" value="1"/>
</dbReference>
<feature type="domain" description="ABC transporter" evidence="4">
    <location>
        <begin position="29"/>
        <end position="269"/>
    </location>
</feature>
<dbReference type="InterPro" id="IPR027417">
    <property type="entry name" value="P-loop_NTPase"/>
</dbReference>
<dbReference type="Proteomes" id="UP000248857">
    <property type="component" value="Unassembled WGS sequence"/>
</dbReference>
<comment type="caution">
    <text evidence="5">The sequence shown here is derived from an EMBL/GenBank/DDBJ whole genome shotgun (WGS) entry which is preliminary data.</text>
</comment>
<proteinExistence type="predicted"/>
<accession>A0A2W1JGG5</accession>
<dbReference type="EMBL" id="PQWO01000009">
    <property type="protein sequence ID" value="PZD72700.1"/>
    <property type="molecule type" value="Genomic_DNA"/>
</dbReference>
<keyword evidence="3 5" id="KW-0067">ATP-binding</keyword>
<dbReference type="SMART" id="SM00382">
    <property type="entry name" value="AAA"/>
    <property type="match status" value="1"/>
</dbReference>
<dbReference type="Gene3D" id="3.40.50.300">
    <property type="entry name" value="P-loop containing nucleotide triphosphate hydrolases"/>
    <property type="match status" value="1"/>
</dbReference>
<dbReference type="InterPro" id="IPR050763">
    <property type="entry name" value="ABC_transporter_ATP-binding"/>
</dbReference>
<name>A0A2W1JGG5_9CYAN</name>
<dbReference type="GO" id="GO:0005524">
    <property type="term" value="F:ATP binding"/>
    <property type="evidence" value="ECO:0007669"/>
    <property type="project" value="UniProtKB-KW"/>
</dbReference>
<keyword evidence="2" id="KW-0547">Nucleotide-binding</keyword>